<dbReference type="EMBL" id="JBHRYQ010000001">
    <property type="protein sequence ID" value="MFC3811938.1"/>
    <property type="molecule type" value="Genomic_DNA"/>
</dbReference>
<organism evidence="1 2">
    <name type="scientific">Lacihabitans lacunae</name>
    <dbReference type="NCBI Taxonomy" id="1028214"/>
    <lineage>
        <taxon>Bacteria</taxon>
        <taxon>Pseudomonadati</taxon>
        <taxon>Bacteroidota</taxon>
        <taxon>Cytophagia</taxon>
        <taxon>Cytophagales</taxon>
        <taxon>Leadbetterellaceae</taxon>
        <taxon>Lacihabitans</taxon>
    </lineage>
</organism>
<protein>
    <submittedName>
        <fullName evidence="1">Uncharacterized protein</fullName>
    </submittedName>
</protein>
<proteinExistence type="predicted"/>
<dbReference type="RefSeq" id="WP_379838791.1">
    <property type="nucleotide sequence ID" value="NZ_JBHRYQ010000001.1"/>
</dbReference>
<dbReference type="Proteomes" id="UP001595616">
    <property type="component" value="Unassembled WGS sequence"/>
</dbReference>
<evidence type="ECO:0000313" key="1">
    <source>
        <dbReference type="EMBL" id="MFC3811938.1"/>
    </source>
</evidence>
<gene>
    <name evidence="1" type="ORF">ACFOOI_14845</name>
</gene>
<comment type="caution">
    <text evidence="1">The sequence shown here is derived from an EMBL/GenBank/DDBJ whole genome shotgun (WGS) entry which is preliminary data.</text>
</comment>
<sequence>MNKPLAQYLFGNETLFVLDKSGPESVSDLGMVKEVIQNVVKEPTQQLNTEAPKAPMPPQDVVLTSKVVVMANGFTEPQIGFLTKVLAAVNFDIKNVELFDVLKLQNQMVNFESSSSEKIISFGVNLRKIGLNHPLKLNQIIPIGSKQILIVEQIDKIQLNQNDEKKILWGLLKSVFDIN</sequence>
<name>A0ABV7YXA8_9BACT</name>
<accession>A0ABV7YXA8</accession>
<keyword evidence="2" id="KW-1185">Reference proteome</keyword>
<reference evidence="2" key="1">
    <citation type="journal article" date="2019" name="Int. J. Syst. Evol. Microbiol.">
        <title>The Global Catalogue of Microorganisms (GCM) 10K type strain sequencing project: providing services to taxonomists for standard genome sequencing and annotation.</title>
        <authorList>
            <consortium name="The Broad Institute Genomics Platform"/>
            <consortium name="The Broad Institute Genome Sequencing Center for Infectious Disease"/>
            <person name="Wu L."/>
            <person name="Ma J."/>
        </authorList>
    </citation>
    <scope>NUCLEOTIDE SEQUENCE [LARGE SCALE GENOMIC DNA]</scope>
    <source>
        <strain evidence="2">CECT 7956</strain>
    </source>
</reference>
<evidence type="ECO:0000313" key="2">
    <source>
        <dbReference type="Proteomes" id="UP001595616"/>
    </source>
</evidence>